<organism evidence="2 3">
    <name type="scientific">Phlyctema vagabunda</name>
    <dbReference type="NCBI Taxonomy" id="108571"/>
    <lineage>
        <taxon>Eukaryota</taxon>
        <taxon>Fungi</taxon>
        <taxon>Dikarya</taxon>
        <taxon>Ascomycota</taxon>
        <taxon>Pezizomycotina</taxon>
        <taxon>Leotiomycetes</taxon>
        <taxon>Helotiales</taxon>
        <taxon>Dermateaceae</taxon>
        <taxon>Phlyctema</taxon>
    </lineage>
</organism>
<sequence length="237" mass="23941">MAIATLPLSASATWFGNDDDSSNCKGLNLGFGLHKRTWDKGGSDECASAPSDYSPPTPEYVDSTSTATKDIPDTFIIPLVPITIAPCEKCQGSKTAIVPTTTPSCDTCSVPESATSAGTPIQTSIENTPVVMTPAATSESTPMQSSPEAPSTTPSEPFSASTSEVTSAVATTGITSIAVTPFPATSTLSTSRKTSTATPSSTLTVPTSSFTGAAGQIHGSWRVGAGLGVIGVAAVML</sequence>
<feature type="region of interest" description="Disordered" evidence="1">
    <location>
        <begin position="134"/>
        <end position="164"/>
    </location>
</feature>
<feature type="compositionally biased region" description="Low complexity" evidence="1">
    <location>
        <begin position="145"/>
        <end position="164"/>
    </location>
</feature>
<evidence type="ECO:0000313" key="3">
    <source>
        <dbReference type="Proteomes" id="UP001629113"/>
    </source>
</evidence>
<dbReference type="Proteomes" id="UP001629113">
    <property type="component" value="Unassembled WGS sequence"/>
</dbReference>
<reference evidence="2 3" key="1">
    <citation type="submission" date="2024-06" db="EMBL/GenBank/DDBJ databases">
        <title>Complete genome of Phlyctema vagabunda strain 19-DSS-EL-015.</title>
        <authorList>
            <person name="Fiorenzani C."/>
        </authorList>
    </citation>
    <scope>NUCLEOTIDE SEQUENCE [LARGE SCALE GENOMIC DNA]</scope>
    <source>
        <strain evidence="2 3">19-DSS-EL-015</strain>
    </source>
</reference>
<proteinExistence type="predicted"/>
<protein>
    <submittedName>
        <fullName evidence="2">Uncharacterized protein</fullName>
    </submittedName>
</protein>
<comment type="caution">
    <text evidence="2">The sequence shown here is derived from an EMBL/GenBank/DDBJ whole genome shotgun (WGS) entry which is preliminary data.</text>
</comment>
<feature type="region of interest" description="Disordered" evidence="1">
    <location>
        <begin position="44"/>
        <end position="66"/>
    </location>
</feature>
<keyword evidence="3" id="KW-1185">Reference proteome</keyword>
<accession>A0ABR4PI54</accession>
<dbReference type="EMBL" id="JBFCZG010000004">
    <property type="protein sequence ID" value="KAL3423003.1"/>
    <property type="molecule type" value="Genomic_DNA"/>
</dbReference>
<evidence type="ECO:0000313" key="2">
    <source>
        <dbReference type="EMBL" id="KAL3423003.1"/>
    </source>
</evidence>
<gene>
    <name evidence="2" type="ORF">PVAG01_04750</name>
</gene>
<evidence type="ECO:0000256" key="1">
    <source>
        <dbReference type="SAM" id="MobiDB-lite"/>
    </source>
</evidence>
<name>A0ABR4PI54_9HELO</name>
<feature type="compositionally biased region" description="Polar residues" evidence="1">
    <location>
        <begin position="135"/>
        <end position="144"/>
    </location>
</feature>